<dbReference type="Pfam" id="PF07524">
    <property type="entry name" value="Bromo_TP"/>
    <property type="match status" value="1"/>
</dbReference>
<evidence type="ECO:0000313" key="7">
    <source>
        <dbReference type="Proteomes" id="UP000887566"/>
    </source>
</evidence>
<evidence type="ECO:0000256" key="5">
    <source>
        <dbReference type="SAM" id="MobiDB-lite"/>
    </source>
</evidence>
<dbReference type="InterPro" id="IPR039460">
    <property type="entry name" value="SUPT7L/Spt7"/>
</dbReference>
<evidence type="ECO:0000259" key="6">
    <source>
        <dbReference type="Pfam" id="PF07524"/>
    </source>
</evidence>
<keyword evidence="3" id="KW-0804">Transcription</keyword>
<dbReference type="GO" id="GO:0046982">
    <property type="term" value="F:protein heterodimerization activity"/>
    <property type="evidence" value="ECO:0007669"/>
    <property type="project" value="InterPro"/>
</dbReference>
<accession>A0A914WTA9</accession>
<sequence>MAQEDGDVNQRYWAQIEDDDAIPTTSGSESCTRRFDEAADDRFEQTVATELYVPSFKKPDAIEISLDPIVVQTIQLHQFKRFVNDPANDGTHADLPSLRKAPIMSARLPELTKRDAHELTRKGCAALGAQVGFQDADAEALEILTDVTKEKLEELCEKLKVFHERRLLNRESAFPSAVQQLLSSVGLQSPLDLRDFYERRVRSYRDRLLADCQDLTNEKR</sequence>
<evidence type="ECO:0000313" key="8">
    <source>
        <dbReference type="WBParaSite" id="PSAMB.scaffold4793size13506.g25174.t1"/>
    </source>
</evidence>
<dbReference type="WBParaSite" id="PSAMB.scaffold4793size13506.g25174.t1">
    <property type="protein sequence ID" value="PSAMB.scaffold4793size13506.g25174.t1"/>
    <property type="gene ID" value="PSAMB.scaffold4793size13506.g25174"/>
</dbReference>
<dbReference type="GO" id="GO:0003713">
    <property type="term" value="F:transcription coactivator activity"/>
    <property type="evidence" value="ECO:0007669"/>
    <property type="project" value="TreeGrafter"/>
</dbReference>
<keyword evidence="7" id="KW-1185">Reference proteome</keyword>
<comment type="subcellular location">
    <subcellularLocation>
        <location evidence="1">Nucleus</location>
    </subcellularLocation>
</comment>
<keyword evidence="2" id="KW-0805">Transcription regulation</keyword>
<evidence type="ECO:0000256" key="2">
    <source>
        <dbReference type="ARBA" id="ARBA00023015"/>
    </source>
</evidence>
<dbReference type="Gene3D" id="1.10.20.10">
    <property type="entry name" value="Histone, subunit A"/>
    <property type="match status" value="1"/>
</dbReference>
<dbReference type="GO" id="GO:0005634">
    <property type="term" value="C:nucleus"/>
    <property type="evidence" value="ECO:0007669"/>
    <property type="project" value="UniProtKB-SubCell"/>
</dbReference>
<protein>
    <submittedName>
        <fullName evidence="8">Bromodomain associated domain-containing protein</fullName>
    </submittedName>
</protein>
<dbReference type="InterPro" id="IPR006565">
    <property type="entry name" value="BTP"/>
</dbReference>
<feature type="region of interest" description="Disordered" evidence="5">
    <location>
        <begin position="1"/>
        <end position="32"/>
    </location>
</feature>
<name>A0A914WTA9_9BILA</name>
<dbReference type="GO" id="GO:0000124">
    <property type="term" value="C:SAGA complex"/>
    <property type="evidence" value="ECO:0007669"/>
    <property type="project" value="InterPro"/>
</dbReference>
<dbReference type="PANTHER" id="PTHR28598:SF1">
    <property type="entry name" value="STAGA COMPLEX 65 SUBUNIT GAMMA"/>
    <property type="match status" value="1"/>
</dbReference>
<reference evidence="8" key="1">
    <citation type="submission" date="2022-11" db="UniProtKB">
        <authorList>
            <consortium name="WormBaseParasite"/>
        </authorList>
    </citation>
    <scope>IDENTIFICATION</scope>
</reference>
<organism evidence="7 8">
    <name type="scientific">Plectus sambesii</name>
    <dbReference type="NCBI Taxonomy" id="2011161"/>
    <lineage>
        <taxon>Eukaryota</taxon>
        <taxon>Metazoa</taxon>
        <taxon>Ecdysozoa</taxon>
        <taxon>Nematoda</taxon>
        <taxon>Chromadorea</taxon>
        <taxon>Plectida</taxon>
        <taxon>Plectina</taxon>
        <taxon>Plectoidea</taxon>
        <taxon>Plectidae</taxon>
        <taxon>Plectus</taxon>
    </lineage>
</organism>
<evidence type="ECO:0000256" key="1">
    <source>
        <dbReference type="ARBA" id="ARBA00004123"/>
    </source>
</evidence>
<evidence type="ECO:0000256" key="3">
    <source>
        <dbReference type="ARBA" id="ARBA00023163"/>
    </source>
</evidence>
<dbReference type="AlphaFoldDB" id="A0A914WTA9"/>
<evidence type="ECO:0000256" key="4">
    <source>
        <dbReference type="ARBA" id="ARBA00023242"/>
    </source>
</evidence>
<dbReference type="PANTHER" id="PTHR28598">
    <property type="entry name" value="STAGA COMPLEX 65 SUBUNIT GAMMA"/>
    <property type="match status" value="1"/>
</dbReference>
<dbReference type="Proteomes" id="UP000887566">
    <property type="component" value="Unplaced"/>
</dbReference>
<dbReference type="InterPro" id="IPR009072">
    <property type="entry name" value="Histone-fold"/>
</dbReference>
<feature type="domain" description="Bromodomain associated" evidence="6">
    <location>
        <begin position="116"/>
        <end position="165"/>
    </location>
</feature>
<proteinExistence type="predicted"/>
<keyword evidence="4" id="KW-0539">Nucleus</keyword>